<dbReference type="SUPFAM" id="SSF48452">
    <property type="entry name" value="TPR-like"/>
    <property type="match status" value="1"/>
</dbReference>
<evidence type="ECO:0000256" key="1">
    <source>
        <dbReference type="ARBA" id="ARBA00004442"/>
    </source>
</evidence>
<proteinExistence type="inferred from homology"/>
<feature type="domain" description="SusD-like N-terminal" evidence="8">
    <location>
        <begin position="21"/>
        <end position="222"/>
    </location>
</feature>
<dbReference type="AlphaFoldDB" id="A0A4U1GLC4"/>
<dbReference type="InterPro" id="IPR033985">
    <property type="entry name" value="SusD-like_N"/>
</dbReference>
<evidence type="ECO:0000259" key="7">
    <source>
        <dbReference type="Pfam" id="PF07980"/>
    </source>
</evidence>
<dbReference type="RefSeq" id="WP_136878691.1">
    <property type="nucleotide sequence ID" value="NZ_SWDX01000001.1"/>
</dbReference>
<dbReference type="Pfam" id="PF07980">
    <property type="entry name" value="SusD_RagB"/>
    <property type="match status" value="1"/>
</dbReference>
<evidence type="ECO:0000259" key="8">
    <source>
        <dbReference type="Pfam" id="PF14322"/>
    </source>
</evidence>
<evidence type="ECO:0000256" key="2">
    <source>
        <dbReference type="ARBA" id="ARBA00006275"/>
    </source>
</evidence>
<name>A0A4U1GLC4_9SPHI</name>
<evidence type="ECO:0000256" key="4">
    <source>
        <dbReference type="ARBA" id="ARBA00023136"/>
    </source>
</evidence>
<organism evidence="9 10">
    <name type="scientific">Pedobacter hiemivivus</name>
    <dbReference type="NCBI Taxonomy" id="2530454"/>
    <lineage>
        <taxon>Bacteria</taxon>
        <taxon>Pseudomonadati</taxon>
        <taxon>Bacteroidota</taxon>
        <taxon>Sphingobacteriia</taxon>
        <taxon>Sphingobacteriales</taxon>
        <taxon>Sphingobacteriaceae</taxon>
        <taxon>Pedobacter</taxon>
    </lineage>
</organism>
<comment type="caution">
    <text evidence="9">The sequence shown here is derived from an EMBL/GenBank/DDBJ whole genome shotgun (WGS) entry which is preliminary data.</text>
</comment>
<feature type="domain" description="RagB/SusD" evidence="7">
    <location>
        <begin position="314"/>
        <end position="447"/>
    </location>
</feature>
<gene>
    <name evidence="9" type="ORF">FBD94_00355</name>
</gene>
<dbReference type="Proteomes" id="UP000309594">
    <property type="component" value="Unassembled WGS sequence"/>
</dbReference>
<sequence>MKKYSIYLFVLFAFVSAGCNKYLDQAPDERTTLNNPSKVSELLVTAYPRANHVLLAESMSDIPAFVSATGIDFPVNQDGFFWKDVEATDQDSPTYYWNACYTAIGAANQALVAIAKASDPQAYSSQKGEALVARAYSHFMLVTLFSKCYDPITAETDLGVPYVTEPETIVFKKYDRKTVAYVYQQIEKDILEGIPLIVDNYKVPAYHFTRKAAYAFACRYYLFKKDAAKVIEYANLTFPSNNFAENVRPWKSYSSFNSTQIEAAYTNASSPGNLLLAETVSRLARNYKRPVYSVSQNRLNGIIAPVGTPLNSYKIFSNSSTFYYVLKFVEHFVRTNINATTGTGYVMVPLLTTEEVLLNRAEAYITQEKYPEALADMNTLISTRVTTYTPATQNLTETKIKTFYAGSTTDTKQAFFNALLDLKKAEFVHEGMRWLDILRHKLPVVHANADGAEVTLKAEDNRKLWQVPAEVTLSGVEQNPR</sequence>
<feature type="signal peptide" evidence="6">
    <location>
        <begin position="1"/>
        <end position="17"/>
    </location>
</feature>
<accession>A0A4U1GLC4</accession>
<dbReference type="Pfam" id="PF14322">
    <property type="entry name" value="SusD-like_3"/>
    <property type="match status" value="1"/>
</dbReference>
<evidence type="ECO:0000256" key="5">
    <source>
        <dbReference type="ARBA" id="ARBA00023237"/>
    </source>
</evidence>
<evidence type="ECO:0000256" key="6">
    <source>
        <dbReference type="SAM" id="SignalP"/>
    </source>
</evidence>
<dbReference type="InterPro" id="IPR011990">
    <property type="entry name" value="TPR-like_helical_dom_sf"/>
</dbReference>
<dbReference type="EMBL" id="SWDX01000001">
    <property type="protein sequence ID" value="TKC65048.1"/>
    <property type="molecule type" value="Genomic_DNA"/>
</dbReference>
<comment type="similarity">
    <text evidence="2">Belongs to the SusD family.</text>
</comment>
<comment type="subcellular location">
    <subcellularLocation>
        <location evidence="1">Cell outer membrane</location>
    </subcellularLocation>
</comment>
<evidence type="ECO:0000313" key="9">
    <source>
        <dbReference type="EMBL" id="TKC65048.1"/>
    </source>
</evidence>
<keyword evidence="4" id="KW-0472">Membrane</keyword>
<reference evidence="9 10" key="1">
    <citation type="submission" date="2019-04" db="EMBL/GenBank/DDBJ databases">
        <title>Pedobacter sp. RP-1-16 sp. nov., isolated from Arctic soil.</title>
        <authorList>
            <person name="Dahal R.H."/>
            <person name="Kim D.-U."/>
        </authorList>
    </citation>
    <scope>NUCLEOTIDE SEQUENCE [LARGE SCALE GENOMIC DNA]</scope>
    <source>
        <strain evidence="9 10">RP-1-16</strain>
    </source>
</reference>
<feature type="chain" id="PRO_5020701250" evidence="6">
    <location>
        <begin position="18"/>
        <end position="481"/>
    </location>
</feature>
<dbReference type="PROSITE" id="PS51257">
    <property type="entry name" value="PROKAR_LIPOPROTEIN"/>
    <property type="match status" value="1"/>
</dbReference>
<protein>
    <submittedName>
        <fullName evidence="9">RagB/SusD family nutrient uptake outer membrane protein</fullName>
    </submittedName>
</protein>
<dbReference type="GO" id="GO:0009279">
    <property type="term" value="C:cell outer membrane"/>
    <property type="evidence" value="ECO:0007669"/>
    <property type="project" value="UniProtKB-SubCell"/>
</dbReference>
<dbReference type="Gene3D" id="1.25.40.390">
    <property type="match status" value="1"/>
</dbReference>
<keyword evidence="5" id="KW-0998">Cell outer membrane</keyword>
<keyword evidence="3 6" id="KW-0732">Signal</keyword>
<evidence type="ECO:0000256" key="3">
    <source>
        <dbReference type="ARBA" id="ARBA00022729"/>
    </source>
</evidence>
<evidence type="ECO:0000313" key="10">
    <source>
        <dbReference type="Proteomes" id="UP000309594"/>
    </source>
</evidence>
<dbReference type="InterPro" id="IPR012944">
    <property type="entry name" value="SusD_RagB_dom"/>
</dbReference>